<evidence type="ECO:0000256" key="1">
    <source>
        <dbReference type="SAM" id="Phobius"/>
    </source>
</evidence>
<name>A0A6J6SET3_9ZZZZ</name>
<dbReference type="EMBL" id="CAEZYR010000015">
    <property type="protein sequence ID" value="CAB4733253.1"/>
    <property type="molecule type" value="Genomic_DNA"/>
</dbReference>
<feature type="transmembrane region" description="Helical" evidence="1">
    <location>
        <begin position="123"/>
        <end position="141"/>
    </location>
</feature>
<gene>
    <name evidence="2" type="ORF">UFOPK2754_00630</name>
</gene>
<evidence type="ECO:0000313" key="2">
    <source>
        <dbReference type="EMBL" id="CAB4733253.1"/>
    </source>
</evidence>
<feature type="transmembrane region" description="Helical" evidence="1">
    <location>
        <begin position="153"/>
        <end position="171"/>
    </location>
</feature>
<dbReference type="AlphaFoldDB" id="A0A6J6SET3"/>
<proteinExistence type="predicted"/>
<organism evidence="2">
    <name type="scientific">freshwater metagenome</name>
    <dbReference type="NCBI Taxonomy" id="449393"/>
    <lineage>
        <taxon>unclassified sequences</taxon>
        <taxon>metagenomes</taxon>
        <taxon>ecological metagenomes</taxon>
    </lineage>
</organism>
<feature type="transmembrane region" description="Helical" evidence="1">
    <location>
        <begin position="30"/>
        <end position="52"/>
    </location>
</feature>
<keyword evidence="1" id="KW-1133">Transmembrane helix</keyword>
<protein>
    <submittedName>
        <fullName evidence="2">Unannotated protein</fullName>
    </submittedName>
</protein>
<sequence length="177" mass="17953">MTVWAVLLVFAAAANPFRRRRCLSVPDGRQVIAGAAVAVAVYGALAVAGASLRDALDVSTPNMRVAAGLLLVVVGLHAVVAPLPAAPTTIDARGGWLVPVLVPVMLRPDLALVAFAADRTSGVATVALSASVALAAVAAWWHVGTRTPAAERWLGAALGALTVVAAVRLLLDGVFAL</sequence>
<feature type="transmembrane region" description="Helical" evidence="1">
    <location>
        <begin position="64"/>
        <end position="84"/>
    </location>
</feature>
<keyword evidence="1" id="KW-0472">Membrane</keyword>
<reference evidence="2" key="1">
    <citation type="submission" date="2020-05" db="EMBL/GenBank/DDBJ databases">
        <authorList>
            <person name="Chiriac C."/>
            <person name="Salcher M."/>
            <person name="Ghai R."/>
            <person name="Kavagutti S V."/>
        </authorList>
    </citation>
    <scope>NUCLEOTIDE SEQUENCE</scope>
</reference>
<keyword evidence="1" id="KW-0812">Transmembrane</keyword>
<accession>A0A6J6SET3</accession>